<protein>
    <submittedName>
        <fullName evidence="6">Nonribosomal peptide synthase, putative</fullName>
        <ecNumber evidence="6">6.3.2.26</ecNumber>
    </submittedName>
</protein>
<dbReference type="InterPro" id="IPR009081">
    <property type="entry name" value="PP-bd_ACP"/>
</dbReference>
<dbReference type="CDD" id="cd19545">
    <property type="entry name" value="FUM14_C_NRPS-like"/>
    <property type="match status" value="2"/>
</dbReference>
<dbReference type="PROSITE" id="PS00012">
    <property type="entry name" value="PHOSPHOPANTETHEINE"/>
    <property type="match status" value="1"/>
</dbReference>
<evidence type="ECO:0000256" key="3">
    <source>
        <dbReference type="ARBA" id="ARBA00022598"/>
    </source>
</evidence>
<dbReference type="InterPro" id="IPR010071">
    <property type="entry name" value="AA_adenyl_dom"/>
</dbReference>
<organism evidence="6 7">
    <name type="scientific">Talaromyces stipitatus (strain ATCC 10500 / CBS 375.48 / QM 6759 / NRRL 1006)</name>
    <name type="common">Penicillium stipitatum</name>
    <dbReference type="NCBI Taxonomy" id="441959"/>
    <lineage>
        <taxon>Eukaryota</taxon>
        <taxon>Fungi</taxon>
        <taxon>Dikarya</taxon>
        <taxon>Ascomycota</taxon>
        <taxon>Pezizomycotina</taxon>
        <taxon>Eurotiomycetes</taxon>
        <taxon>Eurotiomycetidae</taxon>
        <taxon>Eurotiales</taxon>
        <taxon>Trichocomaceae</taxon>
        <taxon>Talaromyces</taxon>
        <taxon>Talaromyces sect. Talaromyces</taxon>
    </lineage>
</organism>
<dbReference type="GeneID" id="8097683"/>
<accession>B8MC36</accession>
<dbReference type="GO" id="GO:0050564">
    <property type="term" value="F:N-(5-amino-5-carboxypentanoyl)-L-cysteinyl-D-valine synthase activity"/>
    <property type="evidence" value="ECO:0007669"/>
    <property type="project" value="UniProtKB-EC"/>
</dbReference>
<dbReference type="EC" id="6.3.2.26" evidence="6"/>
<dbReference type="Gene3D" id="3.40.50.12780">
    <property type="entry name" value="N-terminal domain of ligase-like"/>
    <property type="match status" value="2"/>
</dbReference>
<dbReference type="VEuPathDB" id="FungiDB:TSTA_122180"/>
<dbReference type="PANTHER" id="PTHR45527:SF16">
    <property type="entry name" value="NONRIBOSOMAL PEPTIDE SYNTHASE ATNA-RELATED"/>
    <property type="match status" value="1"/>
</dbReference>
<dbReference type="GO" id="GO:0044550">
    <property type="term" value="P:secondary metabolite biosynthetic process"/>
    <property type="evidence" value="ECO:0007669"/>
    <property type="project" value="TreeGrafter"/>
</dbReference>
<dbReference type="SUPFAM" id="SSF47336">
    <property type="entry name" value="ACP-like"/>
    <property type="match status" value="3"/>
</dbReference>
<dbReference type="Pfam" id="PF00550">
    <property type="entry name" value="PP-binding"/>
    <property type="match status" value="3"/>
</dbReference>
<keyword evidence="2" id="KW-0597">Phosphoprotein</keyword>
<dbReference type="Gene3D" id="3.30.559.30">
    <property type="entry name" value="Nonribosomal peptide synthetase, condensation domain"/>
    <property type="match status" value="3"/>
</dbReference>
<sequence>MLSVTVPTPSAGASEKFCTDHAVTPRTIFQLTWALIQNCYFDTSDFLYEEEDTHGNIQTLISFLPELIKKSPVIATLQRDGRQEPGEDTILLHSGVEGVDASLRKVWSRLKVSHSTRPEGSSVRNSHFDKDFDVEIHVNLGPSNLIVSMLYQPSIADTRDMDNIAKAFHQALESILTIEDDEKIADINLLNPNDAMKIFEWNSSTPTVTEDCLHLLIERSVSRNPDSQALLSWDGSLTYSELDQHSSKLAHYLVNTYDLGPEKIVPLCFEKSIWAVVTMLAVLKTGAAYCCLDPAHPQARRDYMTELVNARIALCCEAHSGLIQKCPSLIVDADFVYHLETPSIRPTSLVQPSNACVIAFTSGTTGNPKAIIHSHTSVCSGLLANAPFQRINRSDIRLFQWAAYTFDVSITETFSPLIYGGLVCIPSEEERLNDVEECMTRMNVDWAYFTPSFARFFRRYNTPGLTQLILGGEAVTVDDVRDWVDRVRVLNAYGPAESITWFLEPQLGLSSTISIGKPINMRAWIVSPDDETRLMPIGAIGELLLEGTSLFRAYLKNQEKTDQSLISPPKWRLQANIGPALKMYKTGDLVRYLPDGNMTYVGRKDTMVKLYGQRMELEEVETVLRRCLPEGVQASADIIRPAGENEEVILVAFFCVPKNFGQDLHELKVYAQSKLADALPAFMVPRVYIPVDEMPYNSSRKLDRAKLRQMVSNLTRSQLVGLLQAKDPVPNHDISHGLSEMEADLQRLWASALFLEPNQIGPEDNFFALGGSSVTILKITAAAKSQGIAISYADIFRAPTLRSLSQVVSRASGSDTKIPPLSLIEDTVRESVISDAVVQCDVSRDEIEDIYPLAPQQQGLWALSLIRDGDYVGQFILTLNPHVDIHKFCQAWETVVSVVPTLRTRFIESASGSFQVVIKSSLVDWQSYTDLDEYLQEDIQENLAFGSPLVRYAIIPSTKAENGEIITPDKIVWTIHHALFDGESVPTLLNTVTQAYYGIAPSLEIGLFNRFIQYTQGVDQTSASKFWRQQFSTRKLVPYPPLPEPDYRPRPESVYDRHIQFTRRLGSNITTATLLRAALSLSLVKMAKTWDVAMGVTLTGRTAPVSNIENVIGPTFVTLPTRPIDGSSNSVAEYLERIQTSIIETIPFEHTGMQRIAAYTPECNSACLFQTILLVQTPDDKSYQELFHFDDSVGGYGRFNSHCLMVLLFTNADHVDAAFSYDSNAISDDEVVSLAYIFERFIHTLCLEEEKRVVSSVLSGSSLIDMKSVIRPSIPHPPTRNARQPSKARNHIDAVDMVRRPNREIEVILADAWAEVLGIPDKSTITPGDEFIKTYGGNSLLSLKLAQYCRGRGLRLTVKSIFQYPRFQDMAGAAALVSTTDKPTTSIAPFSLIEGGEHTDETLNAWKDSTIDEAAEACSVARNSILDIYPSTPLQEGLVVLSMAEPGAYISRTVYELAQGVDIERFFRSWAKVYQQEEILRTRIFQPTGIREAFQVVVSEDIEWQHANDLAAFMSKNKTITMGLGTRLCQFTLVSDLKTSKQFFILTIHHALYDGWSIPLLLKKVYDAYHAMPSTTTHIMFNTFIQHTLRNRPSDVSEYWTKQFKDADFVHFPAPLLPGEKPGNQSQIERSFLLRQPETLPGILKSTILRAAWTVLLNCYTRNQDVVFGATLAGRNVAMPGIQDLIGPTLTTVPIRVNVDAKEKLGDFLHRIQDQSVEMIDYEHTGLHTIRSISPEACNFQNLLVLQPKGENTDLSKLWVSEAQGDTSKFFTYPLVVQCSFDDASDDVLVGVTFDESRIHEIEALRIIRLYEHILAQISSIDISTVLDKIDLISPGDILELKNEIAESSTPEVVNCLLHEQVFKRIGEYSEKIAITSSWGEELTYKQLHDFSSRLAHDLVKAGAGPGIFIPLFFDKDIWAIVAMIAVLKSGSAFVPIDPESPSSRRDLILRAIRASVILSSSKYIHITDLKKPRQVDREHVDSLALLNETGEGFEGNSTVADPAYAIFTSGSTGIPKGVVVSHRAISSSVNAHGNAMGFGKGTRALQFCSYTFDVSIAEIFTTLVFGGTVCVPSSWGRLNNLAAEICILEANWSFLTPSVARLLDPSEVPTLRTLVLGGEEVGSGDVARWKDTGDVRIMNGYGPTEACVFCVTRDIDTPDSANKIGRPIGCNAFVVDPENHDKLAPVGTVGEMLVSGPILASGYLSDGSRTRAAFIESPSWSQIVFGEPPSADRRTFYKTGDLVRYDRHGLLEYVSRKDLQVKIRGLRIEVEDVEHWIQTVATVKHAVVLVSRSSGASTQFTAVLSLNTKGAMTDLPPLTINSSEKSRNQIQRVKATLEEHLPSYAIPNIWLCVNDIPLSTSGKTSRKTVKAWIDNLSKQDLLQAYSGHAMNGNSDGPKPVGHVEIALTKIWSSVLTIPEADIVSNKSFLSYGGDSVSAIRVVKECRKQSLDISIQDLLLAKGISHVAEKIQGNSNGHLANGTKHINGNHPNEVNGGTEDINTISGMFSKDTYICTPLQQAMVQKHAEGLYNVKMVFNINCKGTLDIQRLKDAWSQVILRHDALRTTFKFSNETGQRVQRILDTPVQTLHEELESETSTLAVDQSIQPHPVWPEGEIPHRLTVGKAQNGKAVLNLEISHAIIDAVSLATVFRDLELAYDGRLPPQPAPQLSQYLQRIWYQAKQDVTYWRQYCAGASPCYIPWSLSKHTEQPRELLHTPVTIPGASEISLFCRQQGVTVANLIHTVWALVLKLRSSSSHLAGSEVCFGYLVSGRDLEIDGVDNIVGPLISMLLCRKELSDSMLLRDLLTDIRDDAIQSSSRKFCEIKQIEKDLGLGRGLFNTMINFRKYPRPVPQEDIPLRFEYIDGQDPFEYDVSLVIDEVDNNWQVKLVSWKDRVSEFQINGIAASFSRVLKYLMVNPEQTISNALNGS</sequence>
<evidence type="ECO:0000256" key="1">
    <source>
        <dbReference type="ARBA" id="ARBA00022450"/>
    </source>
</evidence>
<keyword evidence="3 6" id="KW-0436">Ligase</keyword>
<dbReference type="PROSITE" id="PS50075">
    <property type="entry name" value="CARRIER"/>
    <property type="match status" value="3"/>
</dbReference>
<dbReference type="RefSeq" id="XP_002482474.1">
    <property type="nucleotide sequence ID" value="XM_002482429.1"/>
</dbReference>
<dbReference type="InterPro" id="IPR023213">
    <property type="entry name" value="CAT-like_dom_sf"/>
</dbReference>
<keyword evidence="7" id="KW-1185">Reference proteome</keyword>
<dbReference type="Gene3D" id="3.30.559.10">
    <property type="entry name" value="Chloramphenicol acetyltransferase-like domain"/>
    <property type="match status" value="3"/>
</dbReference>
<dbReference type="CDD" id="cd19542">
    <property type="entry name" value="CT_NRPS-like"/>
    <property type="match status" value="1"/>
</dbReference>
<dbReference type="GO" id="GO:0043041">
    <property type="term" value="P:amino acid activation for nonribosomal peptide biosynthetic process"/>
    <property type="evidence" value="ECO:0007669"/>
    <property type="project" value="TreeGrafter"/>
</dbReference>
<dbReference type="Gene3D" id="1.10.1200.10">
    <property type="entry name" value="ACP-like"/>
    <property type="match status" value="3"/>
</dbReference>
<dbReference type="Pfam" id="PF00668">
    <property type="entry name" value="Condensation"/>
    <property type="match status" value="3"/>
</dbReference>
<dbReference type="NCBIfam" id="TIGR01733">
    <property type="entry name" value="AA-adenyl-dom"/>
    <property type="match status" value="2"/>
</dbReference>
<evidence type="ECO:0000259" key="5">
    <source>
        <dbReference type="PROSITE" id="PS50075"/>
    </source>
</evidence>
<feature type="domain" description="Carrier" evidence="5">
    <location>
        <begin position="1300"/>
        <end position="1378"/>
    </location>
</feature>
<dbReference type="InterPro" id="IPR001242">
    <property type="entry name" value="Condensation_dom"/>
</dbReference>
<dbReference type="Pfam" id="PF00501">
    <property type="entry name" value="AMP-binding"/>
    <property type="match status" value="2"/>
</dbReference>
<dbReference type="FunFam" id="3.30.559.30:FF:000003">
    <property type="entry name" value="Nonribosomal peptide synthase SidD"/>
    <property type="match status" value="1"/>
</dbReference>
<gene>
    <name evidence="6" type="ORF">TSTA_122180</name>
</gene>
<dbReference type="InterPro" id="IPR042099">
    <property type="entry name" value="ANL_N_sf"/>
</dbReference>
<evidence type="ECO:0000313" key="6">
    <source>
        <dbReference type="EMBL" id="EED18482.1"/>
    </source>
</evidence>
<comment type="similarity">
    <text evidence="4">Belongs to the NRP synthetase family.</text>
</comment>
<dbReference type="InParanoid" id="B8MC36"/>
<evidence type="ECO:0000313" key="7">
    <source>
        <dbReference type="Proteomes" id="UP000001745"/>
    </source>
</evidence>
<feature type="domain" description="Carrier" evidence="5">
    <location>
        <begin position="736"/>
        <end position="812"/>
    </location>
</feature>
<dbReference type="InterPro" id="IPR045851">
    <property type="entry name" value="AMP-bd_C_sf"/>
</dbReference>
<dbReference type="InterPro" id="IPR006162">
    <property type="entry name" value="Ppantetheine_attach_site"/>
</dbReference>
<dbReference type="STRING" id="441959.B8MC36"/>
<dbReference type="EMBL" id="EQ962655">
    <property type="protein sequence ID" value="EED18482.1"/>
    <property type="molecule type" value="Genomic_DNA"/>
</dbReference>
<dbReference type="Proteomes" id="UP000001745">
    <property type="component" value="Unassembled WGS sequence"/>
</dbReference>
<dbReference type="CDD" id="cd05918">
    <property type="entry name" value="A_NRPS_SidN3_like"/>
    <property type="match status" value="2"/>
</dbReference>
<dbReference type="InterPro" id="IPR020845">
    <property type="entry name" value="AMP-binding_CS"/>
</dbReference>
<dbReference type="eggNOG" id="KOG1178">
    <property type="taxonomic scope" value="Eukaryota"/>
</dbReference>
<dbReference type="InterPro" id="IPR036736">
    <property type="entry name" value="ACP-like_sf"/>
</dbReference>
<evidence type="ECO:0000256" key="4">
    <source>
        <dbReference type="ARBA" id="ARBA00029454"/>
    </source>
</evidence>
<dbReference type="GO" id="GO:0031177">
    <property type="term" value="F:phosphopantetheine binding"/>
    <property type="evidence" value="ECO:0007669"/>
    <property type="project" value="TreeGrafter"/>
</dbReference>
<reference evidence="7" key="1">
    <citation type="journal article" date="2015" name="Genome Announc.">
        <title>Genome sequence of the AIDS-associated pathogen Penicillium marneffei (ATCC18224) and its near taxonomic relative Talaromyces stipitatus (ATCC10500).</title>
        <authorList>
            <person name="Nierman W.C."/>
            <person name="Fedorova-Abrams N.D."/>
            <person name="Andrianopoulos A."/>
        </authorList>
    </citation>
    <scope>NUCLEOTIDE SEQUENCE [LARGE SCALE GENOMIC DNA]</scope>
    <source>
        <strain evidence="7">ATCC 10500 / CBS 375.48 / QM 6759 / NRRL 1006</strain>
    </source>
</reference>
<proteinExistence type="inferred from homology"/>
<dbReference type="PANTHER" id="PTHR45527">
    <property type="entry name" value="NONRIBOSOMAL PEPTIDE SYNTHETASE"/>
    <property type="match status" value="1"/>
</dbReference>
<dbReference type="GO" id="GO:0005737">
    <property type="term" value="C:cytoplasm"/>
    <property type="evidence" value="ECO:0007669"/>
    <property type="project" value="TreeGrafter"/>
</dbReference>
<feature type="domain" description="Carrier" evidence="5">
    <location>
        <begin position="2399"/>
        <end position="2475"/>
    </location>
</feature>
<dbReference type="Gene3D" id="3.30.300.30">
    <property type="match status" value="2"/>
</dbReference>
<dbReference type="PhylomeDB" id="B8MC36"/>
<dbReference type="InterPro" id="IPR000873">
    <property type="entry name" value="AMP-dep_synth/lig_dom"/>
</dbReference>
<dbReference type="SUPFAM" id="SSF56801">
    <property type="entry name" value="Acetyl-CoA synthetase-like"/>
    <property type="match status" value="2"/>
</dbReference>
<keyword evidence="1" id="KW-0596">Phosphopantetheine</keyword>
<dbReference type="OrthoDB" id="416786at2759"/>
<dbReference type="SUPFAM" id="SSF52777">
    <property type="entry name" value="CoA-dependent acyltransferases"/>
    <property type="match status" value="6"/>
</dbReference>
<dbReference type="FunFam" id="3.30.300.30:FF:000015">
    <property type="entry name" value="Nonribosomal peptide synthase SidD"/>
    <property type="match status" value="2"/>
</dbReference>
<dbReference type="PROSITE" id="PS00455">
    <property type="entry name" value="AMP_BINDING"/>
    <property type="match status" value="1"/>
</dbReference>
<dbReference type="HOGENOM" id="CLU_000022_60_4_1"/>
<name>B8MC36_TALSN</name>
<evidence type="ECO:0000256" key="2">
    <source>
        <dbReference type="ARBA" id="ARBA00022553"/>
    </source>
</evidence>